<evidence type="ECO:0000313" key="2">
    <source>
        <dbReference type="Proteomes" id="UP001247805"/>
    </source>
</evidence>
<name>A0ABU3SZG7_9ALTE</name>
<sequence length="140" mass="15716">MDGQYYVWYTKRNTVAPPQGAGKHTDTKPSTDWDLCEIWYATSIDGFSWQEQGVAIERPCKPNVGWRSVSTPDILLWENKYYLYYQGFQEASGTKGDHCPVTVSVADSPDGPWTSVNEVVISTGNAMVSGINFPFMILIH</sequence>
<gene>
    <name evidence="1" type="ORF">RS130_17045</name>
</gene>
<keyword evidence="2" id="KW-1185">Reference proteome</keyword>
<evidence type="ECO:0000313" key="1">
    <source>
        <dbReference type="EMBL" id="MDU0355385.1"/>
    </source>
</evidence>
<reference evidence="1 2" key="1">
    <citation type="submission" date="2023-10" db="EMBL/GenBank/DDBJ databases">
        <title>Glaciecola aquimarina strain GGW-M5 nov., isolated from a coastal seawater.</title>
        <authorList>
            <person name="Bayburt H."/>
            <person name="Kim J.M."/>
            <person name="Choi B.J."/>
            <person name="Jeon C.O."/>
        </authorList>
    </citation>
    <scope>NUCLEOTIDE SEQUENCE [LARGE SCALE GENOMIC DNA]</scope>
    <source>
        <strain evidence="1 2">KCTC 32108</strain>
    </source>
</reference>
<comment type="caution">
    <text evidence="1">The sequence shown here is derived from an EMBL/GenBank/DDBJ whole genome shotgun (WGS) entry which is preliminary data.</text>
</comment>
<accession>A0ABU3SZG7</accession>
<dbReference type="RefSeq" id="WP_316026925.1">
    <property type="nucleotide sequence ID" value="NZ_JAWDIO010000002.1"/>
</dbReference>
<dbReference type="SUPFAM" id="SSF75005">
    <property type="entry name" value="Arabinanase/levansucrase/invertase"/>
    <property type="match status" value="1"/>
</dbReference>
<evidence type="ECO:0008006" key="3">
    <source>
        <dbReference type="Google" id="ProtNLM"/>
    </source>
</evidence>
<proteinExistence type="predicted"/>
<dbReference type="InterPro" id="IPR023296">
    <property type="entry name" value="Glyco_hydro_beta-prop_sf"/>
</dbReference>
<dbReference type="Gene3D" id="2.115.10.20">
    <property type="entry name" value="Glycosyl hydrolase domain, family 43"/>
    <property type="match status" value="1"/>
</dbReference>
<organism evidence="1 2">
    <name type="scientific">Paraglaciecola aquimarina</name>
    <dbReference type="NCBI Taxonomy" id="1235557"/>
    <lineage>
        <taxon>Bacteria</taxon>
        <taxon>Pseudomonadati</taxon>
        <taxon>Pseudomonadota</taxon>
        <taxon>Gammaproteobacteria</taxon>
        <taxon>Alteromonadales</taxon>
        <taxon>Alteromonadaceae</taxon>
        <taxon>Paraglaciecola</taxon>
    </lineage>
</organism>
<protein>
    <recommendedName>
        <fullName evidence="3">Glycoside hydrolase</fullName>
    </recommendedName>
</protein>
<dbReference type="Proteomes" id="UP001247805">
    <property type="component" value="Unassembled WGS sequence"/>
</dbReference>
<dbReference type="EMBL" id="JAWDIO010000002">
    <property type="protein sequence ID" value="MDU0355385.1"/>
    <property type="molecule type" value="Genomic_DNA"/>
</dbReference>